<dbReference type="Pfam" id="PF02371">
    <property type="entry name" value="Transposase_20"/>
    <property type="match status" value="1"/>
</dbReference>
<dbReference type="GO" id="GO:0006313">
    <property type="term" value="P:DNA transposition"/>
    <property type="evidence" value="ECO:0007669"/>
    <property type="project" value="InterPro"/>
</dbReference>
<evidence type="ECO:0000259" key="2">
    <source>
        <dbReference type="Pfam" id="PF02371"/>
    </source>
</evidence>
<dbReference type="AlphaFoldDB" id="X0TZZ5"/>
<dbReference type="GO" id="GO:0004803">
    <property type="term" value="F:transposase activity"/>
    <property type="evidence" value="ECO:0007669"/>
    <property type="project" value="InterPro"/>
</dbReference>
<proteinExistence type="predicted"/>
<evidence type="ECO:0000313" key="3">
    <source>
        <dbReference type="EMBL" id="GAF92701.1"/>
    </source>
</evidence>
<dbReference type="InterPro" id="IPR003346">
    <property type="entry name" value="Transposase_20"/>
</dbReference>
<protein>
    <recommendedName>
        <fullName evidence="2">Transposase IS116/IS110/IS902 C-terminal domain-containing protein</fullName>
    </recommendedName>
</protein>
<feature type="region of interest" description="Disordered" evidence="1">
    <location>
        <begin position="177"/>
        <end position="199"/>
    </location>
</feature>
<evidence type="ECO:0000256" key="1">
    <source>
        <dbReference type="SAM" id="MobiDB-lite"/>
    </source>
</evidence>
<name>X0TZZ5_9ZZZZ</name>
<sequence>RIELGVFETLQESLSHINDRIESLYKEVYPSRNIESIMGIGENLGASIISMIGNPDRFSSQSKLRCFAGIIPRQDSSGETNKKGLSITQEGPTRLRRDLYLSAEIARQWDPPLAKIYYEEMVNKGHCHKQAVCAVATHLINRICCVLKENRPYELRDLDGKPISSKEAKRMIKEKFNVPEEIRQRTRSRKSSKNKKEERIRNLFARQLDAPQNSYTIPPKDILQKLEKIVK</sequence>
<comment type="caution">
    <text evidence="3">The sequence shown here is derived from an EMBL/GenBank/DDBJ whole genome shotgun (WGS) entry which is preliminary data.</text>
</comment>
<feature type="non-terminal residue" evidence="3">
    <location>
        <position position="1"/>
    </location>
</feature>
<gene>
    <name evidence="3" type="ORF">S01H1_21168</name>
</gene>
<dbReference type="PANTHER" id="PTHR33055:SF3">
    <property type="entry name" value="PUTATIVE TRANSPOSASE FOR IS117-RELATED"/>
    <property type="match status" value="1"/>
</dbReference>
<reference evidence="3" key="1">
    <citation type="journal article" date="2014" name="Front. Microbiol.">
        <title>High frequency of phylogenetically diverse reductive dehalogenase-homologous genes in deep subseafloor sedimentary metagenomes.</title>
        <authorList>
            <person name="Kawai M."/>
            <person name="Futagami T."/>
            <person name="Toyoda A."/>
            <person name="Takaki Y."/>
            <person name="Nishi S."/>
            <person name="Hori S."/>
            <person name="Arai W."/>
            <person name="Tsubouchi T."/>
            <person name="Morono Y."/>
            <person name="Uchiyama I."/>
            <person name="Ito T."/>
            <person name="Fujiyama A."/>
            <person name="Inagaki F."/>
            <person name="Takami H."/>
        </authorList>
    </citation>
    <scope>NUCLEOTIDE SEQUENCE</scope>
    <source>
        <strain evidence="3">Expedition CK06-06</strain>
    </source>
</reference>
<dbReference type="PANTHER" id="PTHR33055">
    <property type="entry name" value="TRANSPOSASE FOR INSERTION SEQUENCE ELEMENT IS1111A"/>
    <property type="match status" value="1"/>
</dbReference>
<feature type="domain" description="Transposase IS116/IS110/IS902 C-terminal" evidence="2">
    <location>
        <begin position="32"/>
        <end position="118"/>
    </location>
</feature>
<organism evidence="3">
    <name type="scientific">marine sediment metagenome</name>
    <dbReference type="NCBI Taxonomy" id="412755"/>
    <lineage>
        <taxon>unclassified sequences</taxon>
        <taxon>metagenomes</taxon>
        <taxon>ecological metagenomes</taxon>
    </lineage>
</organism>
<dbReference type="EMBL" id="BARS01011691">
    <property type="protein sequence ID" value="GAF92701.1"/>
    <property type="molecule type" value="Genomic_DNA"/>
</dbReference>
<accession>X0TZZ5</accession>
<dbReference type="GO" id="GO:0003677">
    <property type="term" value="F:DNA binding"/>
    <property type="evidence" value="ECO:0007669"/>
    <property type="project" value="InterPro"/>
</dbReference>
<dbReference type="InterPro" id="IPR047650">
    <property type="entry name" value="Transpos_IS110"/>
</dbReference>